<evidence type="ECO:0000313" key="2">
    <source>
        <dbReference type="Proteomes" id="UP000494206"/>
    </source>
</evidence>
<keyword evidence="2" id="KW-1185">Reference proteome</keyword>
<proteinExistence type="predicted"/>
<organism evidence="1 2">
    <name type="scientific">Caenorhabditis bovis</name>
    <dbReference type="NCBI Taxonomy" id="2654633"/>
    <lineage>
        <taxon>Eukaryota</taxon>
        <taxon>Metazoa</taxon>
        <taxon>Ecdysozoa</taxon>
        <taxon>Nematoda</taxon>
        <taxon>Chromadorea</taxon>
        <taxon>Rhabditida</taxon>
        <taxon>Rhabditina</taxon>
        <taxon>Rhabditomorpha</taxon>
        <taxon>Rhabditoidea</taxon>
        <taxon>Rhabditidae</taxon>
        <taxon>Peloderinae</taxon>
        <taxon>Caenorhabditis</taxon>
    </lineage>
</organism>
<reference evidence="1 2" key="1">
    <citation type="submission" date="2020-04" db="EMBL/GenBank/DDBJ databases">
        <authorList>
            <person name="Laetsch R D."/>
            <person name="Stevens L."/>
            <person name="Kumar S."/>
            <person name="Blaxter L. M."/>
        </authorList>
    </citation>
    <scope>NUCLEOTIDE SEQUENCE [LARGE SCALE GENOMIC DNA]</scope>
</reference>
<comment type="caution">
    <text evidence="1">The sequence shown here is derived from an EMBL/GenBank/DDBJ whole genome shotgun (WGS) entry which is preliminary data.</text>
</comment>
<dbReference type="EMBL" id="CADEPM010000003">
    <property type="protein sequence ID" value="CAB3402666.1"/>
    <property type="molecule type" value="Genomic_DNA"/>
</dbReference>
<sequence>MKEELVGEFVFRWIPRGTNKEADAVNRCSLDMFASSSNRKCERFVSRVAEPGSVAANALDGANEDLWAEDQIWEIEEDEGEGDTGMPGLAVPALFPVAKEGGEMGEVDQERR</sequence>
<gene>
    <name evidence="1" type="ORF">CBOVIS_LOCUS5256</name>
</gene>
<dbReference type="AlphaFoldDB" id="A0A8S1ENN9"/>
<evidence type="ECO:0000313" key="1">
    <source>
        <dbReference type="EMBL" id="CAB3402666.1"/>
    </source>
</evidence>
<accession>A0A8S1ENN9</accession>
<dbReference type="OrthoDB" id="7692528at2759"/>
<protein>
    <submittedName>
        <fullName evidence="1">Uncharacterized protein</fullName>
    </submittedName>
</protein>
<dbReference type="Proteomes" id="UP000494206">
    <property type="component" value="Unassembled WGS sequence"/>
</dbReference>
<name>A0A8S1ENN9_9PELO</name>